<dbReference type="EMBL" id="VWFO01000618">
    <property type="protein sequence ID" value="KAA4647440.1"/>
    <property type="molecule type" value="Genomic_DNA"/>
</dbReference>
<evidence type="ECO:0000259" key="2">
    <source>
        <dbReference type="Pfam" id="PF01301"/>
    </source>
</evidence>
<organism evidence="3 4">
    <name type="scientific">Bacteroides ovatus</name>
    <dbReference type="NCBI Taxonomy" id="28116"/>
    <lineage>
        <taxon>Bacteria</taxon>
        <taxon>Pseudomonadati</taxon>
        <taxon>Bacteroidota</taxon>
        <taxon>Bacteroidia</taxon>
        <taxon>Bacteroidales</taxon>
        <taxon>Bacteroidaceae</taxon>
        <taxon>Bacteroides</taxon>
    </lineage>
</organism>
<comment type="caution">
    <text evidence="3">The sequence shown here is derived from an EMBL/GenBank/DDBJ whole genome shotgun (WGS) entry which is preliminary data.</text>
</comment>
<gene>
    <name evidence="3" type="ORF">F3B98_32195</name>
</gene>
<evidence type="ECO:0000256" key="1">
    <source>
        <dbReference type="SAM" id="SignalP"/>
    </source>
</evidence>
<dbReference type="Pfam" id="PF01301">
    <property type="entry name" value="Glyco_hydro_35"/>
    <property type="match status" value="1"/>
</dbReference>
<dbReference type="Gene3D" id="3.20.20.80">
    <property type="entry name" value="Glycosidases"/>
    <property type="match status" value="1"/>
</dbReference>
<dbReference type="Proteomes" id="UP000435985">
    <property type="component" value="Unassembled WGS sequence"/>
</dbReference>
<dbReference type="SUPFAM" id="SSF51445">
    <property type="entry name" value="(Trans)glycosidases"/>
    <property type="match status" value="1"/>
</dbReference>
<reference evidence="3 4" key="1">
    <citation type="journal article" date="2019" name="Nat. Med.">
        <title>A library of human gut bacterial isolates paired with longitudinal multiomics data enables mechanistic microbiome research.</title>
        <authorList>
            <person name="Poyet M."/>
            <person name="Groussin M."/>
            <person name="Gibbons S.M."/>
            <person name="Avila-Pacheco J."/>
            <person name="Jiang X."/>
            <person name="Kearney S.M."/>
            <person name="Perrotta A.R."/>
            <person name="Berdy B."/>
            <person name="Zhao S."/>
            <person name="Lieberman T.D."/>
            <person name="Swanson P.K."/>
            <person name="Smith M."/>
            <person name="Roesemann S."/>
            <person name="Alexander J.E."/>
            <person name="Rich S.A."/>
            <person name="Livny J."/>
            <person name="Vlamakis H."/>
            <person name="Clish C."/>
            <person name="Bullock K."/>
            <person name="Deik A."/>
            <person name="Scott J."/>
            <person name="Pierce K.A."/>
            <person name="Xavier R.J."/>
            <person name="Alm E.J."/>
        </authorList>
    </citation>
    <scope>NUCLEOTIDE SEQUENCE [LARGE SCALE GENOMIC DNA]</scope>
    <source>
        <strain evidence="3 4">BIOML-A14</strain>
    </source>
</reference>
<proteinExistence type="predicted"/>
<keyword evidence="1" id="KW-0732">Signal</keyword>
<sequence length="81" mass="9080">MKKKITFLLMFVLSLSMVSAQGTFRFGTSATPEGKTLLVDSKGLILDGKHIIPVMGEIHYSRVPESEWRREIRKMKAGGIN</sequence>
<dbReference type="AlphaFoldDB" id="A0A642C3E7"/>
<name>A0A642C3E7_BACOV</name>
<feature type="non-terminal residue" evidence="3">
    <location>
        <position position="81"/>
    </location>
</feature>
<protein>
    <submittedName>
        <fullName evidence="3">Beta-galactosidase</fullName>
    </submittedName>
</protein>
<dbReference type="InterPro" id="IPR031330">
    <property type="entry name" value="Gly_Hdrlase_35_cat"/>
</dbReference>
<accession>A0A642C3E7</accession>
<feature type="signal peptide" evidence="1">
    <location>
        <begin position="1"/>
        <end position="20"/>
    </location>
</feature>
<evidence type="ECO:0000313" key="3">
    <source>
        <dbReference type="EMBL" id="KAA4647440.1"/>
    </source>
</evidence>
<feature type="domain" description="Glycoside hydrolase 35 catalytic" evidence="2">
    <location>
        <begin position="44"/>
        <end position="81"/>
    </location>
</feature>
<evidence type="ECO:0000313" key="4">
    <source>
        <dbReference type="Proteomes" id="UP000435985"/>
    </source>
</evidence>
<dbReference type="InterPro" id="IPR017853">
    <property type="entry name" value="GH"/>
</dbReference>
<feature type="chain" id="PRO_5024881378" evidence="1">
    <location>
        <begin position="21"/>
        <end position="81"/>
    </location>
</feature>